<keyword evidence="3" id="KW-1185">Reference proteome</keyword>
<protein>
    <submittedName>
        <fullName evidence="2">Uncharacterized protein</fullName>
    </submittedName>
</protein>
<reference evidence="2 3" key="1">
    <citation type="submission" date="2015-04" db="EMBL/GenBank/DDBJ databases">
        <title>Complete genome sequence of Schizopora paradoxa KUC8140, a cosmopolitan wood degrader in East Asia.</title>
        <authorList>
            <consortium name="DOE Joint Genome Institute"/>
            <person name="Min B."/>
            <person name="Park H."/>
            <person name="Jang Y."/>
            <person name="Kim J.-J."/>
            <person name="Kim K.H."/>
            <person name="Pangilinan J."/>
            <person name="Lipzen A."/>
            <person name="Riley R."/>
            <person name="Grigoriev I.V."/>
            <person name="Spatafora J.W."/>
            <person name="Choi I.-G."/>
        </authorList>
    </citation>
    <scope>NUCLEOTIDE SEQUENCE [LARGE SCALE GENOMIC DNA]</scope>
    <source>
        <strain evidence="2 3">KUC8140</strain>
    </source>
</reference>
<sequence length="99" mass="10562">MPDPGPSSPKSPNFLPDTIAYTAGSGERGVYKLQTESQPSSSLYADDQGFRSQVSLYSSISSAATMSNLIGPARVLVSGQGSGEEHRPNRLQDWHTSCD</sequence>
<dbReference type="AlphaFoldDB" id="A0A0H2RYJ3"/>
<feature type="region of interest" description="Disordered" evidence="1">
    <location>
        <begin position="1"/>
        <end position="21"/>
    </location>
</feature>
<dbReference type="InParanoid" id="A0A0H2RYJ3"/>
<evidence type="ECO:0000256" key="1">
    <source>
        <dbReference type="SAM" id="MobiDB-lite"/>
    </source>
</evidence>
<organism evidence="2 3">
    <name type="scientific">Schizopora paradoxa</name>
    <dbReference type="NCBI Taxonomy" id="27342"/>
    <lineage>
        <taxon>Eukaryota</taxon>
        <taxon>Fungi</taxon>
        <taxon>Dikarya</taxon>
        <taxon>Basidiomycota</taxon>
        <taxon>Agaricomycotina</taxon>
        <taxon>Agaricomycetes</taxon>
        <taxon>Hymenochaetales</taxon>
        <taxon>Schizoporaceae</taxon>
        <taxon>Schizopora</taxon>
    </lineage>
</organism>
<name>A0A0H2RYJ3_9AGAM</name>
<feature type="region of interest" description="Disordered" evidence="1">
    <location>
        <begin position="78"/>
        <end position="99"/>
    </location>
</feature>
<gene>
    <name evidence="2" type="ORF">SCHPADRAFT_939470</name>
</gene>
<dbReference type="Proteomes" id="UP000053477">
    <property type="component" value="Unassembled WGS sequence"/>
</dbReference>
<evidence type="ECO:0000313" key="2">
    <source>
        <dbReference type="EMBL" id="KLO14543.1"/>
    </source>
</evidence>
<dbReference type="EMBL" id="KQ085942">
    <property type="protein sequence ID" value="KLO14543.1"/>
    <property type="molecule type" value="Genomic_DNA"/>
</dbReference>
<proteinExistence type="predicted"/>
<evidence type="ECO:0000313" key="3">
    <source>
        <dbReference type="Proteomes" id="UP000053477"/>
    </source>
</evidence>
<feature type="compositionally biased region" description="Basic and acidic residues" evidence="1">
    <location>
        <begin position="83"/>
        <end position="99"/>
    </location>
</feature>
<accession>A0A0H2RYJ3</accession>